<protein>
    <recommendedName>
        <fullName evidence="1">DUF7730 domain-containing protein</fullName>
    </recommendedName>
</protein>
<dbReference type="AlphaFoldDB" id="A0A2J6Q9A6"/>
<name>A0A2J6Q9A6_9HELO</name>
<dbReference type="EMBL" id="KZ613476">
    <property type="protein sequence ID" value="PMD22822.1"/>
    <property type="molecule type" value="Genomic_DNA"/>
</dbReference>
<proteinExistence type="predicted"/>
<dbReference type="InterPro" id="IPR056632">
    <property type="entry name" value="DUF7730"/>
</dbReference>
<dbReference type="Proteomes" id="UP000235672">
    <property type="component" value="Unassembled WGS sequence"/>
</dbReference>
<gene>
    <name evidence="2" type="ORF">NA56DRAFT_644433</name>
</gene>
<evidence type="ECO:0000259" key="1">
    <source>
        <dbReference type="Pfam" id="PF24864"/>
    </source>
</evidence>
<keyword evidence="3" id="KW-1185">Reference proteome</keyword>
<dbReference type="Pfam" id="PF24864">
    <property type="entry name" value="DUF7730"/>
    <property type="match status" value="1"/>
</dbReference>
<sequence length="283" mass="32443">MTAFLSAGSSSNSFLAKASELIRLPFHRSDTSNSFNSSSFSRSAATKASKPVHAAESPFFRLPLELRKTIYGLVVGRREMLHIMMKRRPNRLLHPLVNLLCQAGGNLEECILHDCKRFPTEGGEGLHFGSFNRIGGLLFSCRDIFQEVGNVLYTQNTFEFDHPLSLIIFQKTIHPSSFNSIKSISINMQRDLYFRAMSVASMHHDVWPDMWNIIARMVSLEQVRVTFRFALRGWFGWSEKKVLDPLWEVTRPMRVFEVECQVGIAYRDGEYTAAPFKFVRNHT</sequence>
<dbReference type="OrthoDB" id="4757095at2759"/>
<dbReference type="PANTHER" id="PTHR38790">
    <property type="entry name" value="2EXR DOMAIN-CONTAINING PROTEIN-RELATED"/>
    <property type="match status" value="1"/>
</dbReference>
<reference evidence="2 3" key="1">
    <citation type="submission" date="2016-05" db="EMBL/GenBank/DDBJ databases">
        <title>A degradative enzymes factory behind the ericoid mycorrhizal symbiosis.</title>
        <authorList>
            <consortium name="DOE Joint Genome Institute"/>
            <person name="Martino E."/>
            <person name="Morin E."/>
            <person name="Grelet G."/>
            <person name="Kuo A."/>
            <person name="Kohler A."/>
            <person name="Daghino S."/>
            <person name="Barry K."/>
            <person name="Choi C."/>
            <person name="Cichocki N."/>
            <person name="Clum A."/>
            <person name="Copeland A."/>
            <person name="Hainaut M."/>
            <person name="Haridas S."/>
            <person name="Labutti K."/>
            <person name="Lindquist E."/>
            <person name="Lipzen A."/>
            <person name="Khouja H.-R."/>
            <person name="Murat C."/>
            <person name="Ohm R."/>
            <person name="Olson A."/>
            <person name="Spatafora J."/>
            <person name="Veneault-Fourrey C."/>
            <person name="Henrissat B."/>
            <person name="Grigoriev I."/>
            <person name="Martin F."/>
            <person name="Perotto S."/>
        </authorList>
    </citation>
    <scope>NUCLEOTIDE SEQUENCE [LARGE SCALE GENOMIC DNA]</scope>
    <source>
        <strain evidence="2 3">UAMH 7357</strain>
    </source>
</reference>
<evidence type="ECO:0000313" key="2">
    <source>
        <dbReference type="EMBL" id="PMD22822.1"/>
    </source>
</evidence>
<feature type="domain" description="DUF7730" evidence="1">
    <location>
        <begin position="56"/>
        <end position="258"/>
    </location>
</feature>
<accession>A0A2J6Q9A6</accession>
<organism evidence="2 3">
    <name type="scientific">Hyaloscypha hepaticicola</name>
    <dbReference type="NCBI Taxonomy" id="2082293"/>
    <lineage>
        <taxon>Eukaryota</taxon>
        <taxon>Fungi</taxon>
        <taxon>Dikarya</taxon>
        <taxon>Ascomycota</taxon>
        <taxon>Pezizomycotina</taxon>
        <taxon>Leotiomycetes</taxon>
        <taxon>Helotiales</taxon>
        <taxon>Hyaloscyphaceae</taxon>
        <taxon>Hyaloscypha</taxon>
    </lineage>
</organism>
<evidence type="ECO:0000313" key="3">
    <source>
        <dbReference type="Proteomes" id="UP000235672"/>
    </source>
</evidence>